<keyword evidence="6" id="KW-0560">Oxidoreductase</keyword>
<dbReference type="AlphaFoldDB" id="A0A8D3Y000"/>
<evidence type="ECO:0000313" key="9">
    <source>
        <dbReference type="EMBL" id="SDM66183.1"/>
    </source>
</evidence>
<proteinExistence type="inferred from homology"/>
<evidence type="ECO:0000256" key="1">
    <source>
        <dbReference type="ARBA" id="ARBA00004781"/>
    </source>
</evidence>
<evidence type="ECO:0000256" key="6">
    <source>
        <dbReference type="RuleBase" id="RU364082"/>
    </source>
</evidence>
<comment type="similarity">
    <text evidence="2 6">Belongs to the dTDP-4-dehydrorhamnose reductase family.</text>
</comment>
<sequence length="304" mass="33254">MRILVCGASGQVGRELVERAAAFGMTAIGRSRQQLDIGCPVQIERDLWQLQPQLIINAAAYTHVDHAETEVEQAFAVNRDGPRHLAEAAARAGIPLLHLSTDYVFAGDGRAPYRESDPTRPTGVYGASKLAGEDAIRECLDRHLILRTSWVYGVHGRNFVKTMLRLGGERDALGVVSDQMGGPTAAGSIAEVLLELARRYGREGSLAWGLYHYSGSPSCSWYEFAEEIFRQAGRIGLLAQLPQVSPIATLDYPTPAQRPAWSVLDCSRLEQAFGIAQRDWRQDLADVLERLSMASARSAHASLA</sequence>
<evidence type="ECO:0000256" key="3">
    <source>
        <dbReference type="ARBA" id="ARBA00012929"/>
    </source>
</evidence>
<evidence type="ECO:0000313" key="10">
    <source>
        <dbReference type="Proteomes" id="UP000031271"/>
    </source>
</evidence>
<dbReference type="NCBIfam" id="TIGR01214">
    <property type="entry name" value="rmlD"/>
    <property type="match status" value="1"/>
</dbReference>
<comment type="pathway">
    <text evidence="1 6">Carbohydrate biosynthesis; dTDP-L-rhamnose biosynthesis.</text>
</comment>
<reference evidence="8 10" key="3">
    <citation type="journal article" name="Genome Announc.">
        <title>Complete Genome Sequence of Pseudomonas balearica DSM 6083T.</title>
        <authorList>
            <person name="Bennasar-Figueras A."/>
            <person name="Salva-Serra F."/>
            <person name="Jaen-Luchoro D."/>
            <person name="Segui C."/>
            <person name="Aliaga F."/>
            <person name="Busquets A."/>
            <person name="Gomila M."/>
            <person name="Moore E.R."/>
            <person name="Lalucat J."/>
        </authorList>
    </citation>
    <scope>NUCLEOTIDE SEQUENCE [LARGE SCALE GENOMIC DNA]</scope>
    <source>
        <strain evidence="10">DSM 6083</strain>
        <strain evidence="8">DSM6083</strain>
    </source>
</reference>
<name>A0A8D3Y000_9GAMM</name>
<reference evidence="9 11" key="2">
    <citation type="submission" date="2016-10" db="EMBL/GenBank/DDBJ databases">
        <authorList>
            <person name="Varghese N."/>
            <person name="Submissions S."/>
        </authorList>
    </citation>
    <scope>NUCLEOTIDE SEQUENCE [LARGE SCALE GENOMIC DNA]</scope>
    <source>
        <strain evidence="9 11">DSM 6083</strain>
    </source>
</reference>
<feature type="domain" description="RmlD-like substrate binding" evidence="7">
    <location>
        <begin position="1"/>
        <end position="292"/>
    </location>
</feature>
<dbReference type="Gene3D" id="3.90.25.10">
    <property type="entry name" value="UDP-galactose 4-epimerase, domain 1"/>
    <property type="match status" value="1"/>
</dbReference>
<accession>A0A8D3Y000</accession>
<dbReference type="GO" id="GO:0005829">
    <property type="term" value="C:cytosol"/>
    <property type="evidence" value="ECO:0007669"/>
    <property type="project" value="TreeGrafter"/>
</dbReference>
<organism evidence="8 10">
    <name type="scientific">Stutzerimonas balearica DSM 6083</name>
    <dbReference type="NCBI Taxonomy" id="1123016"/>
    <lineage>
        <taxon>Bacteria</taxon>
        <taxon>Pseudomonadati</taxon>
        <taxon>Pseudomonadota</taxon>
        <taxon>Gammaproteobacteria</taxon>
        <taxon>Pseudomonadales</taxon>
        <taxon>Pseudomonadaceae</taxon>
        <taxon>Stutzerimonas</taxon>
    </lineage>
</organism>
<dbReference type="GO" id="GO:0009243">
    <property type="term" value="P:O antigen biosynthetic process"/>
    <property type="evidence" value="ECO:0007669"/>
    <property type="project" value="UniProtKB-UniPathway"/>
</dbReference>
<evidence type="ECO:0000313" key="8">
    <source>
        <dbReference type="EMBL" id="AJE14356.1"/>
    </source>
</evidence>
<dbReference type="InterPro" id="IPR005913">
    <property type="entry name" value="dTDP_dehydrorham_reduct"/>
</dbReference>
<gene>
    <name evidence="8" type="ORF">CL52_04620</name>
    <name evidence="9" type="ORF">SAMN05660875_10734</name>
</gene>
<dbReference type="EMBL" id="CP007511">
    <property type="protein sequence ID" value="AJE14356.1"/>
    <property type="molecule type" value="Genomic_DNA"/>
</dbReference>
<dbReference type="EC" id="1.1.1.133" evidence="3 6"/>
<protein>
    <recommendedName>
        <fullName evidence="4 6">dTDP-4-dehydrorhamnose reductase</fullName>
        <ecNumber evidence="3 6">1.1.1.133</ecNumber>
    </recommendedName>
</protein>
<dbReference type="PANTHER" id="PTHR10491">
    <property type="entry name" value="DTDP-4-DEHYDRORHAMNOSE REDUCTASE"/>
    <property type="match status" value="1"/>
</dbReference>
<dbReference type="GeneID" id="77259200"/>
<keyword evidence="11" id="KW-1185">Reference proteome</keyword>
<dbReference type="UniPathway" id="UPA00124"/>
<dbReference type="Gene3D" id="3.40.50.720">
    <property type="entry name" value="NAD(P)-binding Rossmann-like Domain"/>
    <property type="match status" value="1"/>
</dbReference>
<keyword evidence="6" id="KW-0521">NADP</keyword>
<comment type="function">
    <text evidence="6">Catalyzes the reduction of dTDP-6-deoxy-L-lyxo-4-hexulose to yield dTDP-L-rhamnose.</text>
</comment>
<evidence type="ECO:0000256" key="5">
    <source>
        <dbReference type="ARBA" id="ARBA00048200"/>
    </source>
</evidence>
<reference evidence="10" key="1">
    <citation type="submission" date="2014-03" db="EMBL/GenBank/DDBJ databases">
        <title>Complete genome of Pseudomonas balearica DSM 6083T, a sewage water isolate from an enrichment with 2-methylnaphthalene.</title>
        <authorList>
            <person name="Salva-Serra F."/>
            <person name="Jaen-Luchoro D."/>
            <person name="Busquets A."/>
            <person name="Pena A."/>
            <person name="Gomila M."/>
            <person name="Bosch R."/>
            <person name="Nogales B."/>
            <person name="Garcia-Valdes E."/>
            <person name="Lalucat J."/>
            <person name="Bennasar A."/>
        </authorList>
    </citation>
    <scope>NUCLEOTIDE SEQUENCE [LARGE SCALE GENOMIC DNA]</scope>
    <source>
        <strain evidence="10">DSM 6083</strain>
    </source>
</reference>
<comment type="cofactor">
    <cofactor evidence="6">
        <name>Mg(2+)</name>
        <dbReference type="ChEBI" id="CHEBI:18420"/>
    </cofactor>
    <text evidence="6">Binds 1 Mg(2+) ion per monomer.</text>
</comment>
<dbReference type="InterPro" id="IPR029903">
    <property type="entry name" value="RmlD-like-bd"/>
</dbReference>
<dbReference type="CDD" id="cd05254">
    <property type="entry name" value="dTDP_HR_like_SDR_e"/>
    <property type="match status" value="1"/>
</dbReference>
<evidence type="ECO:0000256" key="2">
    <source>
        <dbReference type="ARBA" id="ARBA00010944"/>
    </source>
</evidence>
<evidence type="ECO:0000256" key="4">
    <source>
        <dbReference type="ARBA" id="ARBA00017099"/>
    </source>
</evidence>
<dbReference type="SUPFAM" id="SSF51735">
    <property type="entry name" value="NAD(P)-binding Rossmann-fold domains"/>
    <property type="match status" value="1"/>
</dbReference>
<dbReference type="KEGG" id="pbm:CL52_04620"/>
<comment type="catalytic activity">
    <reaction evidence="5 6">
        <text>dTDP-beta-L-rhamnose + NADP(+) = dTDP-4-dehydro-beta-L-rhamnose + NADPH + H(+)</text>
        <dbReference type="Rhea" id="RHEA:21796"/>
        <dbReference type="ChEBI" id="CHEBI:15378"/>
        <dbReference type="ChEBI" id="CHEBI:57510"/>
        <dbReference type="ChEBI" id="CHEBI:57783"/>
        <dbReference type="ChEBI" id="CHEBI:58349"/>
        <dbReference type="ChEBI" id="CHEBI:62830"/>
        <dbReference type="EC" id="1.1.1.133"/>
    </reaction>
</comment>
<dbReference type="PANTHER" id="PTHR10491:SF4">
    <property type="entry name" value="METHIONINE ADENOSYLTRANSFERASE 2 SUBUNIT BETA"/>
    <property type="match status" value="1"/>
</dbReference>
<dbReference type="RefSeq" id="WP_043218795.1">
    <property type="nucleotide sequence ID" value="NZ_CP007511.1"/>
</dbReference>
<dbReference type="UniPathway" id="UPA00281"/>
<dbReference type="Pfam" id="PF04321">
    <property type="entry name" value="RmlD_sub_bind"/>
    <property type="match status" value="1"/>
</dbReference>
<dbReference type="InterPro" id="IPR036291">
    <property type="entry name" value="NAD(P)-bd_dom_sf"/>
</dbReference>
<dbReference type="Proteomes" id="UP000031271">
    <property type="component" value="Chromosome"/>
</dbReference>
<evidence type="ECO:0000259" key="7">
    <source>
        <dbReference type="Pfam" id="PF04321"/>
    </source>
</evidence>
<evidence type="ECO:0000313" key="11">
    <source>
        <dbReference type="Proteomes" id="UP000182276"/>
    </source>
</evidence>
<dbReference type="GO" id="GO:0008831">
    <property type="term" value="F:dTDP-4-dehydrorhamnose reductase activity"/>
    <property type="evidence" value="ECO:0007669"/>
    <property type="project" value="UniProtKB-EC"/>
</dbReference>
<dbReference type="EMBL" id="FNHO01000007">
    <property type="protein sequence ID" value="SDM66183.1"/>
    <property type="molecule type" value="Genomic_DNA"/>
</dbReference>
<dbReference type="Proteomes" id="UP000182276">
    <property type="component" value="Unassembled WGS sequence"/>
</dbReference>
<dbReference type="GO" id="GO:0019305">
    <property type="term" value="P:dTDP-rhamnose biosynthetic process"/>
    <property type="evidence" value="ECO:0007669"/>
    <property type="project" value="UniProtKB-UniPathway"/>
</dbReference>